<organism evidence="1 2">
    <name type="scientific">Gloeocapsopsis dulcis AAB1 = 1H9</name>
    <dbReference type="NCBI Taxonomy" id="1433147"/>
    <lineage>
        <taxon>Bacteria</taxon>
        <taxon>Bacillati</taxon>
        <taxon>Cyanobacteriota</taxon>
        <taxon>Cyanophyceae</taxon>
        <taxon>Oscillatoriophycideae</taxon>
        <taxon>Chroococcales</taxon>
        <taxon>Chroococcaceae</taxon>
        <taxon>Gloeocapsopsis</taxon>
        <taxon>Gloeocapsopsis dulcis</taxon>
    </lineage>
</organism>
<dbReference type="OrthoDB" id="9992225at2"/>
<comment type="caution">
    <text evidence="1">The sequence shown here is derived from an EMBL/GenBank/DDBJ whole genome shotgun (WGS) entry which is preliminary data.</text>
</comment>
<proteinExistence type="predicted"/>
<keyword evidence="2" id="KW-1185">Reference proteome</keyword>
<reference evidence="1 2" key="1">
    <citation type="journal article" date="2019" name="Front. Microbiol.">
        <title>Genomic Features for Desiccation Tolerance and Sugar Biosynthesis in the Extremophile Gloeocapsopsis sp. UTEX B3054.</title>
        <authorList>
            <person name="Urrejola C."/>
            <person name="Alcorta J."/>
            <person name="Salas L."/>
            <person name="Vasquez M."/>
            <person name="Polz M.F."/>
            <person name="Vicuna R."/>
            <person name="Diez B."/>
        </authorList>
    </citation>
    <scope>NUCLEOTIDE SEQUENCE [LARGE SCALE GENOMIC DNA]</scope>
    <source>
        <strain evidence="1 2">1H9</strain>
    </source>
</reference>
<dbReference type="EMBL" id="NAPY01000075">
    <property type="protein sequence ID" value="MUL39347.1"/>
    <property type="molecule type" value="Genomic_DNA"/>
</dbReference>
<evidence type="ECO:0000313" key="2">
    <source>
        <dbReference type="Proteomes" id="UP000441797"/>
    </source>
</evidence>
<gene>
    <name evidence="1" type="ORF">BWI75_24430</name>
</gene>
<dbReference type="AlphaFoldDB" id="A0A6N8G5X7"/>
<accession>A0A6N8G5X7</accession>
<name>A0A6N8G5X7_9CHRO</name>
<sequence length="118" mass="12698">MAPILEKFVATITKDSVLSRYYFLQAPNSYAGSIDTVSGITKAPDAEKDEPIVSVGSLLQSGKVFRVAVQYDAGGRRRTGRILVTRDKLATALDALIGKSFRGGVITSARIPTKATFF</sequence>
<evidence type="ECO:0000313" key="1">
    <source>
        <dbReference type="EMBL" id="MUL39347.1"/>
    </source>
</evidence>
<dbReference type="Proteomes" id="UP000441797">
    <property type="component" value="Unassembled WGS sequence"/>
</dbReference>
<protein>
    <submittedName>
        <fullName evidence="1">Uncharacterized protein</fullName>
    </submittedName>
</protein>
<dbReference type="RefSeq" id="WP_105219480.1">
    <property type="nucleotide sequence ID" value="NZ_CAWNSU010000038.1"/>
</dbReference>